<dbReference type="Proteomes" id="UP000199158">
    <property type="component" value="Unassembled WGS sequence"/>
</dbReference>
<dbReference type="InterPro" id="IPR002734">
    <property type="entry name" value="RibDG_C"/>
</dbReference>
<organism evidence="2 3">
    <name type="scientific">Hydrogenoanaerobacterium saccharovorans</name>
    <dbReference type="NCBI Taxonomy" id="474960"/>
    <lineage>
        <taxon>Bacteria</taxon>
        <taxon>Bacillati</taxon>
        <taxon>Bacillota</taxon>
        <taxon>Clostridia</taxon>
        <taxon>Eubacteriales</taxon>
        <taxon>Oscillospiraceae</taxon>
        <taxon>Hydrogenoanaerobacterium</taxon>
    </lineage>
</organism>
<dbReference type="AlphaFoldDB" id="A0A1H8AN56"/>
<dbReference type="GO" id="GO:0008703">
    <property type="term" value="F:5-amino-6-(5-phosphoribosylamino)uracil reductase activity"/>
    <property type="evidence" value="ECO:0007669"/>
    <property type="project" value="InterPro"/>
</dbReference>
<reference evidence="2 3" key="1">
    <citation type="submission" date="2016-10" db="EMBL/GenBank/DDBJ databases">
        <authorList>
            <person name="de Groot N.N."/>
        </authorList>
    </citation>
    <scope>NUCLEOTIDE SEQUENCE [LARGE SCALE GENOMIC DNA]</scope>
    <source>
        <strain evidence="2 3">CGMCC 1.5070</strain>
    </source>
</reference>
<dbReference type="STRING" id="474960.SAMN05216180_1441"/>
<evidence type="ECO:0000259" key="1">
    <source>
        <dbReference type="Pfam" id="PF01872"/>
    </source>
</evidence>
<sequence>MSVFFYGCITMDGYLADKNHNLDWLYQAGTIEETDYESFYKSMDITIMGKRTFNEIQNMQNIDSFYPSTKNYVFTHAESLPIKGFIPINCDIVEFVKQIEKDKNIWIIGGNTLVAPLLDNDMIDNMIIQIAPVLLGMGIPLFSQKEALKRFYLKEVKKYGQFAELIYAQLKKQVLD</sequence>
<dbReference type="Pfam" id="PF01872">
    <property type="entry name" value="RibD_C"/>
    <property type="match status" value="1"/>
</dbReference>
<protein>
    <submittedName>
        <fullName evidence="2">Dihydrofolate reductase</fullName>
    </submittedName>
</protein>
<keyword evidence="3" id="KW-1185">Reference proteome</keyword>
<gene>
    <name evidence="2" type="ORF">SAMN05216180_1441</name>
</gene>
<name>A0A1H8AN56_9FIRM</name>
<evidence type="ECO:0000313" key="2">
    <source>
        <dbReference type="EMBL" id="SEM72091.1"/>
    </source>
</evidence>
<dbReference type="SUPFAM" id="SSF53597">
    <property type="entry name" value="Dihydrofolate reductase-like"/>
    <property type="match status" value="1"/>
</dbReference>
<dbReference type="InterPro" id="IPR050765">
    <property type="entry name" value="Riboflavin_Biosynth_HTPR"/>
</dbReference>
<accession>A0A1H8AN56</accession>
<dbReference type="InterPro" id="IPR024072">
    <property type="entry name" value="DHFR-like_dom_sf"/>
</dbReference>
<dbReference type="PANTHER" id="PTHR38011">
    <property type="entry name" value="DIHYDROFOLATE REDUCTASE FAMILY PROTEIN (AFU_ORTHOLOGUE AFUA_8G06820)"/>
    <property type="match status" value="1"/>
</dbReference>
<dbReference type="GO" id="GO:0009231">
    <property type="term" value="P:riboflavin biosynthetic process"/>
    <property type="evidence" value="ECO:0007669"/>
    <property type="project" value="InterPro"/>
</dbReference>
<dbReference type="OrthoDB" id="195113at2"/>
<evidence type="ECO:0000313" key="3">
    <source>
        <dbReference type="Proteomes" id="UP000199158"/>
    </source>
</evidence>
<dbReference type="Gene3D" id="3.40.430.10">
    <property type="entry name" value="Dihydrofolate Reductase, subunit A"/>
    <property type="match status" value="1"/>
</dbReference>
<feature type="domain" description="Bacterial bifunctional deaminase-reductase C-terminal" evidence="1">
    <location>
        <begin position="89"/>
        <end position="161"/>
    </location>
</feature>
<dbReference type="EMBL" id="FOCG01000001">
    <property type="protein sequence ID" value="SEM72091.1"/>
    <property type="molecule type" value="Genomic_DNA"/>
</dbReference>
<dbReference type="PANTHER" id="PTHR38011:SF11">
    <property type="entry name" value="2,5-DIAMINO-6-RIBOSYLAMINO-4(3H)-PYRIMIDINONE 5'-PHOSPHATE REDUCTASE"/>
    <property type="match status" value="1"/>
</dbReference>
<proteinExistence type="predicted"/>